<comment type="caution">
    <text evidence="12">The sequence shown here is derived from an EMBL/GenBank/DDBJ whole genome shotgun (WGS) entry which is preliminary data.</text>
</comment>
<organism evidence="12 13">
    <name type="scientific">Fonsecaea monophora</name>
    <dbReference type="NCBI Taxonomy" id="254056"/>
    <lineage>
        <taxon>Eukaryota</taxon>
        <taxon>Fungi</taxon>
        <taxon>Dikarya</taxon>
        <taxon>Ascomycota</taxon>
        <taxon>Pezizomycotina</taxon>
        <taxon>Eurotiomycetes</taxon>
        <taxon>Chaetothyriomycetidae</taxon>
        <taxon>Chaetothyriales</taxon>
        <taxon>Herpotrichiellaceae</taxon>
        <taxon>Fonsecaea</taxon>
    </lineage>
</organism>
<feature type="region of interest" description="Disordered" evidence="10">
    <location>
        <begin position="661"/>
        <end position="707"/>
    </location>
</feature>
<evidence type="ECO:0000256" key="6">
    <source>
        <dbReference type="ARBA" id="ARBA00023015"/>
    </source>
</evidence>
<keyword evidence="4 9" id="KW-0863">Zinc-finger</keyword>
<dbReference type="SMART" id="SM00401">
    <property type="entry name" value="ZnF_GATA"/>
    <property type="match status" value="2"/>
</dbReference>
<feature type="compositionally biased region" description="Polar residues" evidence="10">
    <location>
        <begin position="569"/>
        <end position="595"/>
    </location>
</feature>
<dbReference type="InterPro" id="IPR013088">
    <property type="entry name" value="Znf_NHR/GATA"/>
</dbReference>
<dbReference type="SUPFAM" id="SSF50494">
    <property type="entry name" value="Trypsin-like serine proteases"/>
    <property type="match status" value="1"/>
</dbReference>
<accession>A0A177FP33</accession>
<evidence type="ECO:0000256" key="9">
    <source>
        <dbReference type="PROSITE-ProRule" id="PRU00094"/>
    </source>
</evidence>
<dbReference type="PRINTS" id="PR00619">
    <property type="entry name" value="GATAZNFINGER"/>
</dbReference>
<evidence type="ECO:0000256" key="7">
    <source>
        <dbReference type="ARBA" id="ARBA00023163"/>
    </source>
</evidence>
<dbReference type="PANTHER" id="PTHR10071:SF335">
    <property type="entry name" value="IRON-SENSING TRANSCRIPTIONAL REPRESSOR-RELATED"/>
    <property type="match status" value="1"/>
</dbReference>
<dbReference type="InterPro" id="IPR009003">
    <property type="entry name" value="Peptidase_S1_PA"/>
</dbReference>
<keyword evidence="2" id="KW-0479">Metal-binding</keyword>
<dbReference type="GO" id="GO:0034757">
    <property type="term" value="P:negative regulation of iron ion transport"/>
    <property type="evidence" value="ECO:0007669"/>
    <property type="project" value="UniProtKB-ARBA"/>
</dbReference>
<dbReference type="GO" id="GO:0000978">
    <property type="term" value="F:RNA polymerase II cis-regulatory region sequence-specific DNA binding"/>
    <property type="evidence" value="ECO:0007669"/>
    <property type="project" value="TreeGrafter"/>
</dbReference>
<dbReference type="InterPro" id="IPR039355">
    <property type="entry name" value="Transcription_factor_GATA"/>
</dbReference>
<feature type="region of interest" description="Disordered" evidence="10">
    <location>
        <begin position="750"/>
        <end position="776"/>
    </location>
</feature>
<dbReference type="InterPro" id="IPR000679">
    <property type="entry name" value="Znf_GATA"/>
</dbReference>
<evidence type="ECO:0000256" key="1">
    <source>
        <dbReference type="ARBA" id="ARBA00004123"/>
    </source>
</evidence>
<comment type="subcellular location">
    <subcellularLocation>
        <location evidence="1">Nucleus</location>
    </subcellularLocation>
</comment>
<keyword evidence="7" id="KW-0804">Transcription</keyword>
<evidence type="ECO:0000256" key="4">
    <source>
        <dbReference type="ARBA" id="ARBA00022771"/>
    </source>
</evidence>
<evidence type="ECO:0000256" key="5">
    <source>
        <dbReference type="ARBA" id="ARBA00022833"/>
    </source>
</evidence>
<dbReference type="FunFam" id="3.30.50.10:FF:000007">
    <property type="entry name" value="Nitrogen regulatory AreA, N-terminal"/>
    <property type="match status" value="1"/>
</dbReference>
<dbReference type="PANTHER" id="PTHR10071">
    <property type="entry name" value="TRANSCRIPTION FACTOR GATA FAMILY MEMBER"/>
    <property type="match status" value="1"/>
</dbReference>
<dbReference type="SUPFAM" id="SSF57716">
    <property type="entry name" value="Glucocorticoid receptor-like (DNA-binding domain)"/>
    <property type="match status" value="2"/>
</dbReference>
<evidence type="ECO:0000313" key="13">
    <source>
        <dbReference type="Proteomes" id="UP000077002"/>
    </source>
</evidence>
<dbReference type="Proteomes" id="UP000077002">
    <property type="component" value="Unassembled WGS sequence"/>
</dbReference>
<keyword evidence="5" id="KW-0862">Zinc</keyword>
<dbReference type="CDD" id="cd00202">
    <property type="entry name" value="ZnF_GATA"/>
    <property type="match status" value="2"/>
</dbReference>
<evidence type="ECO:0000256" key="3">
    <source>
        <dbReference type="ARBA" id="ARBA00022737"/>
    </source>
</evidence>
<feature type="compositionally biased region" description="Polar residues" evidence="10">
    <location>
        <begin position="664"/>
        <end position="675"/>
    </location>
</feature>
<keyword evidence="6" id="KW-0805">Transcription regulation</keyword>
<evidence type="ECO:0000256" key="8">
    <source>
        <dbReference type="ARBA" id="ARBA00023242"/>
    </source>
</evidence>
<keyword evidence="3" id="KW-0677">Repeat</keyword>
<reference evidence="12 13" key="1">
    <citation type="submission" date="2016-03" db="EMBL/GenBank/DDBJ databases">
        <title>Draft genome sequence of the Fonsecaea monophora CBS 269.37.</title>
        <authorList>
            <person name="Bombassaro A."/>
            <person name="Vinicius W.A."/>
            <person name="De Hoog S."/>
            <person name="Sun J."/>
            <person name="Souza E.M."/>
            <person name="Raittz R.T."/>
            <person name="Costa F."/>
            <person name="Leao A.C."/>
            <person name="Tadra-Sfeir M.Z."/>
            <person name="Baura V."/>
            <person name="Balsanelli E."/>
            <person name="Pedrosa F.O."/>
            <person name="Moreno L.F."/>
            <person name="Steffens M.B."/>
            <person name="Xi L."/>
            <person name="Bocca A.L."/>
            <person name="Felipe M.S."/>
            <person name="Teixeira M."/>
            <person name="Telles Filho F.Q."/>
            <person name="Azevedo C.M."/>
            <person name="Gomes R."/>
            <person name="Vicente V.A."/>
        </authorList>
    </citation>
    <scope>NUCLEOTIDE SEQUENCE [LARGE SCALE GENOMIC DNA]</scope>
    <source>
        <strain evidence="12 13">CBS 269.37</strain>
    </source>
</reference>
<keyword evidence="13" id="KW-1185">Reference proteome</keyword>
<proteinExistence type="predicted"/>
<feature type="region of interest" description="Disordered" evidence="10">
    <location>
        <begin position="406"/>
        <end position="430"/>
    </location>
</feature>
<dbReference type="PROSITE" id="PS00344">
    <property type="entry name" value="GATA_ZN_FINGER_1"/>
    <property type="match status" value="2"/>
</dbReference>
<dbReference type="PROSITE" id="PS50114">
    <property type="entry name" value="GATA_ZN_FINGER_2"/>
    <property type="match status" value="2"/>
</dbReference>
<gene>
    <name evidence="12" type="ORF">AYO21_00891</name>
</gene>
<feature type="domain" description="GATA-type" evidence="11">
    <location>
        <begin position="432"/>
        <end position="492"/>
    </location>
</feature>
<dbReference type="OrthoDB" id="515401at2759"/>
<evidence type="ECO:0000256" key="2">
    <source>
        <dbReference type="ARBA" id="ARBA00022723"/>
    </source>
</evidence>
<feature type="region of interest" description="Disordered" evidence="10">
    <location>
        <begin position="470"/>
        <end position="519"/>
    </location>
</feature>
<dbReference type="Pfam" id="PF00320">
    <property type="entry name" value="GATA"/>
    <property type="match status" value="2"/>
</dbReference>
<dbReference type="GO" id="GO:0005634">
    <property type="term" value="C:nucleus"/>
    <property type="evidence" value="ECO:0007669"/>
    <property type="project" value="UniProtKB-SubCell"/>
</dbReference>
<evidence type="ECO:0000313" key="12">
    <source>
        <dbReference type="EMBL" id="OAG44929.1"/>
    </source>
</evidence>
<dbReference type="Gene3D" id="3.30.50.10">
    <property type="entry name" value="Erythroid Transcription Factor GATA-1, subunit A"/>
    <property type="match status" value="2"/>
</dbReference>
<dbReference type="RefSeq" id="XP_022516881.1">
    <property type="nucleotide sequence ID" value="XM_022650878.1"/>
</dbReference>
<name>A0A177FP33_9EURO</name>
<evidence type="ECO:0000259" key="11">
    <source>
        <dbReference type="PROSITE" id="PS50114"/>
    </source>
</evidence>
<keyword evidence="8" id="KW-0539">Nucleus</keyword>
<sequence>MLHDILRTLDQTRRGQLSEFHGLENDGTVEEWNEEWKAVANEVGGSEKLESLVEIGLAAVRVRVGNDHLQGFEGQTAELSGFRLSQDLVITCAHFTDWSLPGNKVEFYLNGQNGIYEAIQARKSKAVGRKGHLTLRLWAIHEAWDIAVFRVTGWPENNSQLSVLTKEDISSVAPEEWAQLKAGSTGRFWSIGYNLAVNMDQLREHFANFFSRLQQDEKAEISQRYEFNDAKPPRSEFLQANRRTVSFGTKIGILSYAKEHRACVELSAWYGRSGSMVCAEKDGRSVVIGIVQGGEQTSDCNLILLFNTNMQEWWTAATELGNSAGAQDISARNWIGMLAVRGAMDPLRRRTSFGSDEKSLMRQPSAEDIDAAHQLVSSALGERHGSHLTHENNAGDIALRRLPLGQTSHRPESSEAPLSSSVEHAEQRGDIPGLGQVCSNCGTTKTPLWRRSPTGHTICNACGLYLKTRNAPRPTNFKRPNSAAPPESPRQRITASPTASTVSASAPSQPSSVPYRAPEHITGSCPGRGECNGAGGAEGCGGCPAYNNRVARTANTSVVPDLPAEDGNDSQSEAGLGTSPSATSPATQQQPSPGNASLLVACKNCGTTVTPLWRRDEQGHPICNACGLYHKLHGSHRPVQMKKSTIKRRKRVVPAYPEVLKPATTPSQHHPSTSPEPALPADAREPIAIDNSPAPKRRRPPPTVDYTGYVPQTHMDEAPQDANEDYASRLQRAAIAAGGMQLDPALVEAGRRRQEQDATTAQPSEDNENEMNERDRAVWRAERRAQLMREAEVMRAALRAKEREIDDLT</sequence>
<feature type="region of interest" description="Disordered" evidence="10">
    <location>
        <begin position="559"/>
        <end position="595"/>
    </location>
</feature>
<evidence type="ECO:0000256" key="10">
    <source>
        <dbReference type="SAM" id="MobiDB-lite"/>
    </source>
</evidence>
<dbReference type="GeneID" id="34596073"/>
<dbReference type="GO" id="GO:0000122">
    <property type="term" value="P:negative regulation of transcription by RNA polymerase II"/>
    <property type="evidence" value="ECO:0007669"/>
    <property type="project" value="TreeGrafter"/>
</dbReference>
<dbReference type="GO" id="GO:0006879">
    <property type="term" value="P:intracellular iron ion homeostasis"/>
    <property type="evidence" value="ECO:0007669"/>
    <property type="project" value="UniProtKB-ARBA"/>
</dbReference>
<dbReference type="AlphaFoldDB" id="A0A177FP33"/>
<feature type="domain" description="GATA-type" evidence="11">
    <location>
        <begin position="602"/>
        <end position="649"/>
    </location>
</feature>
<dbReference type="GO" id="GO:0045944">
    <property type="term" value="P:positive regulation of transcription by RNA polymerase II"/>
    <property type="evidence" value="ECO:0007669"/>
    <property type="project" value="TreeGrafter"/>
</dbReference>
<feature type="compositionally biased region" description="Low complexity" evidence="10">
    <location>
        <begin position="494"/>
        <end position="514"/>
    </location>
</feature>
<dbReference type="GO" id="GO:0008270">
    <property type="term" value="F:zinc ion binding"/>
    <property type="evidence" value="ECO:0007669"/>
    <property type="project" value="UniProtKB-KW"/>
</dbReference>
<protein>
    <recommendedName>
        <fullName evidence="11">GATA-type domain-containing protein</fullName>
    </recommendedName>
</protein>
<dbReference type="GO" id="GO:0000981">
    <property type="term" value="F:DNA-binding transcription factor activity, RNA polymerase II-specific"/>
    <property type="evidence" value="ECO:0007669"/>
    <property type="project" value="TreeGrafter"/>
</dbReference>
<dbReference type="EMBL" id="LVKK01000003">
    <property type="protein sequence ID" value="OAG44929.1"/>
    <property type="molecule type" value="Genomic_DNA"/>
</dbReference>
<dbReference type="FunFam" id="3.30.50.10:FF:000039">
    <property type="entry name" value="Siderophore transcription factor SreA"/>
    <property type="match status" value="1"/>
</dbReference>